<dbReference type="RefSeq" id="WP_038266043.1">
    <property type="nucleotide sequence ID" value="NZ_CAWLVK010000243.1"/>
</dbReference>
<name>W1J6R5_9GAMM</name>
<keyword evidence="1" id="KW-0732">Signal</keyword>
<dbReference type="InterPro" id="IPR020976">
    <property type="entry name" value="Antimicrobial_lci"/>
</dbReference>
<gene>
    <name evidence="3" type="ORF">XCR1_3170006</name>
</gene>
<dbReference type="OrthoDB" id="6448059at2"/>
<reference evidence="3 4" key="1">
    <citation type="submission" date="2013-11" db="EMBL/GenBank/DDBJ databases">
        <title>Draft genome sequence and annotation of the entomopathogenic bacterium, Xenorhabdus cabanillasi strain JM26.</title>
        <authorList>
            <person name="Gualtieri M."/>
            <person name="Ogier J.C."/>
            <person name="Pages S."/>
            <person name="Givaudan A."/>
            <person name="Gaudriault S."/>
        </authorList>
    </citation>
    <scope>NUCLEOTIDE SEQUENCE [LARGE SCALE GENOMIC DNA]</scope>
    <source>
        <strain evidence="3 4">JM26</strain>
    </source>
</reference>
<evidence type="ECO:0000313" key="3">
    <source>
        <dbReference type="EMBL" id="CDL86394.1"/>
    </source>
</evidence>
<evidence type="ECO:0000259" key="2">
    <source>
        <dbReference type="Pfam" id="PF12197"/>
    </source>
</evidence>
<organism evidence="3 4">
    <name type="scientific">Xenorhabdus cabanillasii JM26</name>
    <dbReference type="NCBI Taxonomy" id="1427517"/>
    <lineage>
        <taxon>Bacteria</taxon>
        <taxon>Pseudomonadati</taxon>
        <taxon>Pseudomonadota</taxon>
        <taxon>Gammaproteobacteria</taxon>
        <taxon>Enterobacterales</taxon>
        <taxon>Morganellaceae</taxon>
        <taxon>Xenorhabdus</taxon>
    </lineage>
</organism>
<dbReference type="AlphaFoldDB" id="W1J6R5"/>
<protein>
    <recommendedName>
        <fullName evidence="2">LCI fold domain-containing protein</fullName>
    </recommendedName>
</protein>
<accession>W1J6R5</accession>
<comment type="caution">
    <text evidence="3">The sequence shown here is derived from an EMBL/GenBank/DDBJ whole genome shotgun (WGS) entry which is preliminary data.</text>
</comment>
<proteinExistence type="predicted"/>
<dbReference type="Proteomes" id="UP000019197">
    <property type="component" value="Unassembled WGS sequence"/>
</dbReference>
<evidence type="ECO:0000256" key="1">
    <source>
        <dbReference type="SAM" id="SignalP"/>
    </source>
</evidence>
<evidence type="ECO:0000313" key="4">
    <source>
        <dbReference type="Proteomes" id="UP000019197"/>
    </source>
</evidence>
<feature type="signal peptide" evidence="1">
    <location>
        <begin position="1"/>
        <end position="24"/>
    </location>
</feature>
<dbReference type="EMBL" id="CBXE010000243">
    <property type="protein sequence ID" value="CDL86394.1"/>
    <property type="molecule type" value="Genomic_DNA"/>
</dbReference>
<feature type="domain" description="LCI fold" evidence="2">
    <location>
        <begin position="54"/>
        <end position="94"/>
    </location>
</feature>
<sequence length="96" mass="10845">MFKKLLTVGALSAALIGGIGTALAAQEFRCQDRDVRYKTSDSKGAIYERYVIHPTNRFANKFVDGGITWFYKRGDGECKLSNGEKAYQAYYEGRKY</sequence>
<dbReference type="Pfam" id="PF12197">
    <property type="entry name" value="lci"/>
    <property type="match status" value="1"/>
</dbReference>
<feature type="chain" id="PRO_5030179236" description="LCI fold domain-containing protein" evidence="1">
    <location>
        <begin position="25"/>
        <end position="96"/>
    </location>
</feature>